<dbReference type="AlphaFoldDB" id="A0A6G6Y9Z2"/>
<reference evidence="3 4" key="1">
    <citation type="submission" date="2020-02" db="EMBL/GenBank/DDBJ databases">
        <authorList>
            <person name="Zheng R.K."/>
            <person name="Sun C.M."/>
        </authorList>
    </citation>
    <scope>NUCLEOTIDE SEQUENCE [LARGE SCALE GENOMIC DNA]</scope>
    <source>
        <strain evidence="4">zrk23</strain>
    </source>
</reference>
<name>A0A6G6Y9Z2_9SPHN</name>
<keyword evidence="4" id="KW-1185">Reference proteome</keyword>
<evidence type="ECO:0000256" key="1">
    <source>
        <dbReference type="ARBA" id="ARBA00007435"/>
    </source>
</evidence>
<sequence>MEKQPCVYILASQRNGTIYVGVTSDLMARLHQHRTGVIPGFASKHAANRLVRFEQFGTMELAITREKQLKRWRREWKLNLIESDNPEWVDLAVGLGFDPLGSRGPGSGC</sequence>
<comment type="similarity">
    <text evidence="1">Belongs to the UPF0213 family.</text>
</comment>
<dbReference type="KEGG" id="spzr:G5C33_17430"/>
<dbReference type="CDD" id="cd10448">
    <property type="entry name" value="GIY-YIG_unchar_3"/>
    <property type="match status" value="1"/>
</dbReference>
<accession>A0A6G6Y9Z2</accession>
<gene>
    <name evidence="3" type="ORF">G5C33_17430</name>
</gene>
<dbReference type="SMART" id="SM00465">
    <property type="entry name" value="GIYc"/>
    <property type="match status" value="1"/>
</dbReference>
<protein>
    <submittedName>
        <fullName evidence="3">GIY-YIG nuclease family protein</fullName>
    </submittedName>
</protein>
<proteinExistence type="inferred from homology"/>
<dbReference type="SUPFAM" id="SSF82771">
    <property type="entry name" value="GIY-YIG endonuclease"/>
    <property type="match status" value="1"/>
</dbReference>
<dbReference type="Gene3D" id="3.40.1440.10">
    <property type="entry name" value="GIY-YIG endonuclease"/>
    <property type="match status" value="1"/>
</dbReference>
<dbReference type="PROSITE" id="PS50164">
    <property type="entry name" value="GIY_YIG"/>
    <property type="match status" value="1"/>
</dbReference>
<dbReference type="Proteomes" id="UP000501568">
    <property type="component" value="Chromosome"/>
</dbReference>
<dbReference type="InterPro" id="IPR000305">
    <property type="entry name" value="GIY-YIG_endonuc"/>
</dbReference>
<dbReference type="InterPro" id="IPR050190">
    <property type="entry name" value="UPF0213_domain"/>
</dbReference>
<dbReference type="RefSeq" id="WP_165328319.1">
    <property type="nucleotide sequence ID" value="NZ_CP049109.1"/>
</dbReference>
<dbReference type="PANTHER" id="PTHR34477">
    <property type="entry name" value="UPF0213 PROTEIN YHBQ"/>
    <property type="match status" value="1"/>
</dbReference>
<dbReference type="Pfam" id="PF01541">
    <property type="entry name" value="GIY-YIG"/>
    <property type="match status" value="1"/>
</dbReference>
<organism evidence="3 4">
    <name type="scientific">Stakelama tenebrarum</name>
    <dbReference type="NCBI Taxonomy" id="2711215"/>
    <lineage>
        <taxon>Bacteria</taxon>
        <taxon>Pseudomonadati</taxon>
        <taxon>Pseudomonadota</taxon>
        <taxon>Alphaproteobacteria</taxon>
        <taxon>Sphingomonadales</taxon>
        <taxon>Sphingomonadaceae</taxon>
        <taxon>Stakelama</taxon>
    </lineage>
</organism>
<dbReference type="InterPro" id="IPR035901">
    <property type="entry name" value="GIY-YIG_endonuc_sf"/>
</dbReference>
<dbReference type="EMBL" id="CP049109">
    <property type="protein sequence ID" value="QIG81393.1"/>
    <property type="molecule type" value="Genomic_DNA"/>
</dbReference>
<evidence type="ECO:0000313" key="3">
    <source>
        <dbReference type="EMBL" id="QIG81393.1"/>
    </source>
</evidence>
<feature type="domain" description="GIY-YIG" evidence="2">
    <location>
        <begin position="3"/>
        <end position="80"/>
    </location>
</feature>
<evidence type="ECO:0000313" key="4">
    <source>
        <dbReference type="Proteomes" id="UP000501568"/>
    </source>
</evidence>
<evidence type="ECO:0000259" key="2">
    <source>
        <dbReference type="PROSITE" id="PS50164"/>
    </source>
</evidence>
<dbReference type="PANTHER" id="PTHR34477:SF5">
    <property type="entry name" value="BSL5627 PROTEIN"/>
    <property type="match status" value="1"/>
</dbReference>